<organism evidence="3">
    <name type="scientific">Eremomyces bilateralis CBS 781.70</name>
    <dbReference type="NCBI Taxonomy" id="1392243"/>
    <lineage>
        <taxon>Eukaryota</taxon>
        <taxon>Fungi</taxon>
        <taxon>Dikarya</taxon>
        <taxon>Ascomycota</taxon>
        <taxon>Pezizomycotina</taxon>
        <taxon>Dothideomycetes</taxon>
        <taxon>Dothideomycetes incertae sedis</taxon>
        <taxon>Eremomycetales</taxon>
        <taxon>Eremomycetaceae</taxon>
        <taxon>Eremomyces</taxon>
    </lineage>
</organism>
<sequence>MRWGNLSLRVPDPTDPASDMDSFAQSERQQVKGVDSPVELLETPFPQRRRKSNQTGYSKQEIWTSRATVVLRTVGLKLLPALTRNKEHAKIALHKNRLNACIRCLVHIVPLSGAIALLVLNMAQYYISSNMLSSRIVALQFVAKLHELTMVASLATTLSSYTQYLLASKRGLPFGAAFAGLHVLQLTYLWSPELWGSMASKVYGWRFKLQMLSLIVLVTALMVIVGPASAATMIPRSILYPRNQYLFASNTTRDTLFPINLTAALYNDRCRPDLRAASPAFEQIESCPWSINGTGTSYIQSLEPVIRNLTSGVYLSSDFEAGPLFSRSSSWLGDNLISPCTFSLDLNNTDGTVLVSTQAQWLLPFGSETATRGVDVIETENSMDPYAEVQCSLQDSVVWDLKSNPAELYFGQAAGIHNISDTLTDAEYQLLRNQVVASNGTYNDALFVEIPDSKKIGILLLSSSRNCPNGYPNRFKEVCITPCSADLGWISTTVRFDGSTVASRRTSQPGDILFRYAHADKDWLAMVNPNLEGANMTAFNFLSSNLSTQLFNRGEDGAVVFSTLLAATLSITTPPPSHYYWGDPKTSTTSLEVSGTTAESIPYSGVNDLPSQFRQILYQRGYGYGPDILAVKLSLAILLIYCLVTLAHICISIWYGISSIAWTSFSEAIALAMNSPTAPELQNTCAGIATANIFGYKVRIGSRTAPGDLSNGMRSTMDEQDVPHLELLFPSHGSHAIENVQLNCKYGALKEKID</sequence>
<feature type="transmembrane region" description="Helical" evidence="2">
    <location>
        <begin position="635"/>
        <end position="657"/>
    </location>
</feature>
<feature type="transmembrane region" description="Helical" evidence="2">
    <location>
        <begin position="174"/>
        <end position="191"/>
    </location>
</feature>
<keyword evidence="2" id="KW-0812">Transmembrane</keyword>
<reference evidence="5" key="3">
    <citation type="submission" date="2025-04" db="UniProtKB">
        <authorList>
            <consortium name="RefSeq"/>
        </authorList>
    </citation>
    <scope>IDENTIFICATION</scope>
    <source>
        <strain evidence="5">CBS 781.70</strain>
    </source>
</reference>
<evidence type="ECO:0000256" key="2">
    <source>
        <dbReference type="SAM" id="Phobius"/>
    </source>
</evidence>
<protein>
    <submittedName>
        <fullName evidence="3 5">Uncharacterized protein</fullName>
    </submittedName>
</protein>
<evidence type="ECO:0000313" key="4">
    <source>
        <dbReference type="Proteomes" id="UP000504638"/>
    </source>
</evidence>
<dbReference type="RefSeq" id="XP_033531335.1">
    <property type="nucleotide sequence ID" value="XM_033678243.1"/>
</dbReference>
<reference evidence="5" key="2">
    <citation type="submission" date="2020-04" db="EMBL/GenBank/DDBJ databases">
        <authorList>
            <consortium name="NCBI Genome Project"/>
        </authorList>
    </citation>
    <scope>NUCLEOTIDE SEQUENCE</scope>
    <source>
        <strain evidence="5">CBS 781.70</strain>
    </source>
</reference>
<feature type="region of interest" description="Disordered" evidence="1">
    <location>
        <begin position="1"/>
        <end position="37"/>
    </location>
</feature>
<feature type="transmembrane region" description="Helical" evidence="2">
    <location>
        <begin position="104"/>
        <end position="128"/>
    </location>
</feature>
<gene>
    <name evidence="3 5" type="ORF">P152DRAFT_451660</name>
</gene>
<dbReference type="Proteomes" id="UP000504638">
    <property type="component" value="Unplaced"/>
</dbReference>
<keyword evidence="2" id="KW-0472">Membrane</keyword>
<reference evidence="3 5" key="1">
    <citation type="submission" date="2020-01" db="EMBL/GenBank/DDBJ databases">
        <authorList>
            <consortium name="DOE Joint Genome Institute"/>
            <person name="Haridas S."/>
            <person name="Albert R."/>
            <person name="Binder M."/>
            <person name="Bloem J."/>
            <person name="Labutti K."/>
            <person name="Salamov A."/>
            <person name="Andreopoulos B."/>
            <person name="Baker S.E."/>
            <person name="Barry K."/>
            <person name="Bills G."/>
            <person name="Bluhm B.H."/>
            <person name="Cannon C."/>
            <person name="Castanera R."/>
            <person name="Culley D.E."/>
            <person name="Daum C."/>
            <person name="Ezra D."/>
            <person name="Gonzalez J.B."/>
            <person name="Henrissat B."/>
            <person name="Kuo A."/>
            <person name="Liang C."/>
            <person name="Lipzen A."/>
            <person name="Lutzoni F."/>
            <person name="Magnuson J."/>
            <person name="Mondo S."/>
            <person name="Nolan M."/>
            <person name="Ohm R."/>
            <person name="Pangilinan J."/>
            <person name="Park H.-J."/>
            <person name="Ramirez L."/>
            <person name="Alfaro M."/>
            <person name="Sun H."/>
            <person name="Tritt A."/>
            <person name="Yoshinaga Y."/>
            <person name="Zwiers L.-H."/>
            <person name="Turgeon B.G."/>
            <person name="Goodwin S.B."/>
            <person name="Spatafora J.W."/>
            <person name="Crous P.W."/>
            <person name="Grigoriev I.V."/>
        </authorList>
    </citation>
    <scope>NUCLEOTIDE SEQUENCE</scope>
    <source>
        <strain evidence="3 5">CBS 781.70</strain>
    </source>
</reference>
<evidence type="ECO:0000256" key="1">
    <source>
        <dbReference type="SAM" id="MobiDB-lite"/>
    </source>
</evidence>
<dbReference type="GeneID" id="54418813"/>
<accession>A0A6G1FV86</accession>
<evidence type="ECO:0000313" key="3">
    <source>
        <dbReference type="EMBL" id="KAF1809704.1"/>
    </source>
</evidence>
<dbReference type="OrthoDB" id="5342924at2759"/>
<dbReference type="EMBL" id="ML975170">
    <property type="protein sequence ID" value="KAF1809704.1"/>
    <property type="molecule type" value="Genomic_DNA"/>
</dbReference>
<evidence type="ECO:0000313" key="5">
    <source>
        <dbReference type="RefSeq" id="XP_033531335.1"/>
    </source>
</evidence>
<keyword evidence="4" id="KW-1185">Reference proteome</keyword>
<dbReference type="AlphaFoldDB" id="A0A6G1FV86"/>
<keyword evidence="2" id="KW-1133">Transmembrane helix</keyword>
<feature type="transmembrane region" description="Helical" evidence="2">
    <location>
        <begin position="211"/>
        <end position="234"/>
    </location>
</feature>
<proteinExistence type="predicted"/>
<name>A0A6G1FV86_9PEZI</name>